<feature type="transmembrane region" description="Helical" evidence="1">
    <location>
        <begin position="86"/>
        <end position="106"/>
    </location>
</feature>
<gene>
    <name evidence="2" type="ORF">OM074_03415</name>
</gene>
<keyword evidence="3" id="KW-1185">Reference proteome</keyword>
<proteinExistence type="predicted"/>
<reference evidence="2" key="1">
    <citation type="submission" date="2022-10" db="EMBL/GenBank/DDBJ databases">
        <authorList>
            <person name="Yu W.X."/>
        </authorList>
    </citation>
    <scope>NUCLEOTIDE SEQUENCE</scope>
    <source>
        <strain evidence="2">D04</strain>
    </source>
</reference>
<evidence type="ECO:0000256" key="1">
    <source>
        <dbReference type="SAM" id="Phobius"/>
    </source>
</evidence>
<feature type="transmembrane region" description="Helical" evidence="1">
    <location>
        <begin position="12"/>
        <end position="31"/>
    </location>
</feature>
<name>A0AAE3MBT1_9BACT</name>
<keyword evidence="1" id="KW-0812">Transmembrane</keyword>
<dbReference type="RefSeq" id="WP_301197878.1">
    <property type="nucleotide sequence ID" value="NZ_JAPDPI010000004.1"/>
</dbReference>
<protein>
    <submittedName>
        <fullName evidence="2">Uncharacterized protein</fullName>
    </submittedName>
</protein>
<accession>A0AAE3MBT1</accession>
<keyword evidence="1" id="KW-0472">Membrane</keyword>
<feature type="transmembrane region" description="Helical" evidence="1">
    <location>
        <begin position="51"/>
        <end position="74"/>
    </location>
</feature>
<dbReference type="EMBL" id="JAPDPI010000004">
    <property type="protein sequence ID" value="MCW3804659.1"/>
    <property type="molecule type" value="Genomic_DNA"/>
</dbReference>
<keyword evidence="1" id="KW-1133">Transmembrane helix</keyword>
<evidence type="ECO:0000313" key="2">
    <source>
        <dbReference type="EMBL" id="MCW3804659.1"/>
    </source>
</evidence>
<dbReference type="PROSITE" id="PS51257">
    <property type="entry name" value="PROKAR_LIPOPROTEIN"/>
    <property type="match status" value="1"/>
</dbReference>
<dbReference type="AlphaFoldDB" id="A0AAE3MBT1"/>
<sequence length="142" mass="15601">MNEKIGNISNYLASVILFIFGCLYLFNNTFMSYHGEALHATWNDLDSSVQILILALMRAVGGGFLAVAIVIALLQVKFSLTKISWIPGIIFATGVTIDLTSIYATLILRTHSTAKPPTFLALLGLCVLLIGYIYNRKTLKCL</sequence>
<dbReference type="Proteomes" id="UP001207408">
    <property type="component" value="Unassembled WGS sequence"/>
</dbReference>
<organism evidence="2 3">
    <name type="scientific">Plebeiibacterium marinum</name>
    <dbReference type="NCBI Taxonomy" id="2992111"/>
    <lineage>
        <taxon>Bacteria</taxon>
        <taxon>Pseudomonadati</taxon>
        <taxon>Bacteroidota</taxon>
        <taxon>Bacteroidia</taxon>
        <taxon>Marinilabiliales</taxon>
        <taxon>Marinilabiliaceae</taxon>
        <taxon>Plebeiibacterium</taxon>
    </lineage>
</organism>
<comment type="caution">
    <text evidence="2">The sequence shown here is derived from an EMBL/GenBank/DDBJ whole genome shotgun (WGS) entry which is preliminary data.</text>
</comment>
<feature type="transmembrane region" description="Helical" evidence="1">
    <location>
        <begin position="118"/>
        <end position="135"/>
    </location>
</feature>
<evidence type="ECO:0000313" key="3">
    <source>
        <dbReference type="Proteomes" id="UP001207408"/>
    </source>
</evidence>